<dbReference type="Proteomes" id="UP000182793">
    <property type="component" value="Unassembled WGS sequence"/>
</dbReference>
<dbReference type="Pfam" id="PF04397">
    <property type="entry name" value="LytTR"/>
    <property type="match status" value="1"/>
</dbReference>
<feature type="domain" description="Response regulatory" evidence="6">
    <location>
        <begin position="3"/>
        <end position="126"/>
    </location>
</feature>
<proteinExistence type="predicted"/>
<dbReference type="SUPFAM" id="SSF52172">
    <property type="entry name" value="CheY-like"/>
    <property type="match status" value="1"/>
</dbReference>
<evidence type="ECO:0000259" key="6">
    <source>
        <dbReference type="PROSITE" id="PS50110"/>
    </source>
</evidence>
<keyword evidence="5" id="KW-0597">Phosphoprotein</keyword>
<dbReference type="Gene3D" id="3.40.50.2300">
    <property type="match status" value="1"/>
</dbReference>
<dbReference type="EMBL" id="FOTG01000002">
    <property type="protein sequence ID" value="SFL09088.1"/>
    <property type="molecule type" value="Genomic_DNA"/>
</dbReference>
<feature type="modified residue" description="4-aspartylphosphate" evidence="5">
    <location>
        <position position="59"/>
    </location>
</feature>
<organism evidence="8 10">
    <name type="scientific">Streptococcus equinus JB1</name>
    <dbReference type="NCBI Taxonomy" id="1294274"/>
    <lineage>
        <taxon>Bacteria</taxon>
        <taxon>Bacillati</taxon>
        <taxon>Bacillota</taxon>
        <taxon>Bacilli</taxon>
        <taxon>Lactobacillales</taxon>
        <taxon>Streptococcaceae</taxon>
        <taxon>Streptococcus</taxon>
    </lineage>
</organism>
<dbReference type="EMBL" id="AUZH01000012">
    <property type="protein sequence ID" value="KFN88291.1"/>
    <property type="molecule type" value="Genomic_DNA"/>
</dbReference>
<sequence>MIDIYVLEDNVNQQFRIEKMIGDLLETNQWETRHFDLFSEPDCLTNLVEESFPQIFFLDIDIHGDNTKGIEVAKAIREKSRTATIVFVTTHSEFMLLTYRAQVSALDFIDKTDKDDAIKDNLKKCLQKVFEDQGFNIPKEIFVFENNKTKIRIPLEDILYFETAESHRLKLITKTGQRHFYGSIKEVMQANQKLFRCHKSYLINLNNIVRLDKKEGLVYFDDDKACYVSRKYIKDLRSKMENLK</sequence>
<evidence type="ECO:0000256" key="4">
    <source>
        <dbReference type="ARBA" id="ARBA00037164"/>
    </source>
</evidence>
<name>A0A091BRI3_STREI</name>
<comment type="caution">
    <text evidence="8">The sequence shown here is derived from an EMBL/GenBank/DDBJ whole genome shotgun (WGS) entry which is preliminary data.</text>
</comment>
<dbReference type="InterPro" id="IPR011006">
    <property type="entry name" value="CheY-like_superfamily"/>
</dbReference>
<evidence type="ECO:0000256" key="1">
    <source>
        <dbReference type="ARBA" id="ARBA00022490"/>
    </source>
</evidence>
<dbReference type="PROSITE" id="PS50110">
    <property type="entry name" value="RESPONSE_REGULATORY"/>
    <property type="match status" value="1"/>
</dbReference>
<evidence type="ECO:0000256" key="3">
    <source>
        <dbReference type="ARBA" id="ARBA00023159"/>
    </source>
</evidence>
<dbReference type="InterPro" id="IPR001789">
    <property type="entry name" value="Sig_transdc_resp-reg_receiver"/>
</dbReference>
<feature type="domain" description="HTH LytTR-type" evidence="7">
    <location>
        <begin position="142"/>
        <end position="242"/>
    </location>
</feature>
<evidence type="ECO:0000313" key="8">
    <source>
        <dbReference type="EMBL" id="KFN88291.1"/>
    </source>
</evidence>
<dbReference type="GO" id="GO:0000156">
    <property type="term" value="F:phosphorelay response regulator activity"/>
    <property type="evidence" value="ECO:0007669"/>
    <property type="project" value="InterPro"/>
</dbReference>
<evidence type="ECO:0000313" key="11">
    <source>
        <dbReference type="Proteomes" id="UP000182793"/>
    </source>
</evidence>
<dbReference type="InterPro" id="IPR046947">
    <property type="entry name" value="LytR-like"/>
</dbReference>
<reference evidence="9 11" key="2">
    <citation type="submission" date="2016-10" db="EMBL/GenBank/DDBJ databases">
        <authorList>
            <person name="Varghese N."/>
            <person name="Submissions S."/>
        </authorList>
    </citation>
    <scope>NUCLEOTIDE SEQUENCE [LARGE SCALE GENOMIC DNA]</scope>
    <source>
        <strain evidence="9 11">JB1</strain>
    </source>
</reference>
<dbReference type="InterPro" id="IPR007492">
    <property type="entry name" value="LytTR_DNA-bd_dom"/>
</dbReference>
<dbReference type="RefSeq" id="WP_052071091.1">
    <property type="nucleotide sequence ID" value="NZ_AUZH01000012.1"/>
</dbReference>
<gene>
    <name evidence="8" type="ORF">H702_02475</name>
    <name evidence="9" type="ORF">SAMN02910290_00443</name>
</gene>
<dbReference type="Pfam" id="PF00072">
    <property type="entry name" value="Response_reg"/>
    <property type="match status" value="1"/>
</dbReference>
<dbReference type="PROSITE" id="PS50930">
    <property type="entry name" value="HTH_LYTTR"/>
    <property type="match status" value="1"/>
</dbReference>
<dbReference type="SMART" id="SM00448">
    <property type="entry name" value="REC"/>
    <property type="match status" value="1"/>
</dbReference>
<dbReference type="Proteomes" id="UP000029382">
    <property type="component" value="Unassembled WGS sequence"/>
</dbReference>
<keyword evidence="3" id="KW-0010">Activator</keyword>
<dbReference type="GO" id="GO:0003677">
    <property type="term" value="F:DNA binding"/>
    <property type="evidence" value="ECO:0007669"/>
    <property type="project" value="InterPro"/>
</dbReference>
<dbReference type="AlphaFoldDB" id="A0A091BRI3"/>
<protein>
    <submittedName>
        <fullName evidence="8">Accessory gene regulator A</fullName>
    </submittedName>
    <submittedName>
        <fullName evidence="9">Two component transcriptional regulator, LytTR family</fullName>
    </submittedName>
</protein>
<dbReference type="SMART" id="SM00850">
    <property type="entry name" value="LytTR"/>
    <property type="match status" value="1"/>
</dbReference>
<accession>A0A091BRI3</accession>
<reference evidence="8 10" key="1">
    <citation type="journal article" date="2014" name="Genome Announc.">
        <title>Draft Genome Sequences of Streptococcus bovis Strains ATCC 33317 and JB1.</title>
        <authorList>
            <person name="Benahmed F.H."/>
            <person name="Gopinath G.R."/>
            <person name="Harbottle H."/>
            <person name="Cotta M.A."/>
            <person name="Luo Y."/>
            <person name="Henderson C."/>
            <person name="Teri P."/>
            <person name="Soppet D."/>
            <person name="Rasmussen M."/>
            <person name="Whitehead T.R."/>
            <person name="Davidson M."/>
        </authorList>
    </citation>
    <scope>NUCLEOTIDE SEQUENCE [LARGE SCALE GENOMIC DNA]</scope>
    <source>
        <strain evidence="8 10">JB1</strain>
    </source>
</reference>
<keyword evidence="2" id="KW-0902">Two-component regulatory system</keyword>
<evidence type="ECO:0000313" key="10">
    <source>
        <dbReference type="Proteomes" id="UP000029382"/>
    </source>
</evidence>
<evidence type="ECO:0000259" key="7">
    <source>
        <dbReference type="PROSITE" id="PS50930"/>
    </source>
</evidence>
<dbReference type="Gene3D" id="2.40.50.1020">
    <property type="entry name" value="LytTr DNA-binding domain"/>
    <property type="match status" value="1"/>
</dbReference>
<evidence type="ECO:0000256" key="2">
    <source>
        <dbReference type="ARBA" id="ARBA00023012"/>
    </source>
</evidence>
<keyword evidence="11" id="KW-1185">Reference proteome</keyword>
<comment type="function">
    <text evidence="4">Required for high-level post-exponential phase expression of a series of secreted proteins.</text>
</comment>
<dbReference type="PANTHER" id="PTHR37299:SF3">
    <property type="entry name" value="STAGE 0 SPORULATION PROTEIN A HOMOLOG"/>
    <property type="match status" value="1"/>
</dbReference>
<dbReference type="PANTHER" id="PTHR37299">
    <property type="entry name" value="TRANSCRIPTIONAL REGULATOR-RELATED"/>
    <property type="match status" value="1"/>
</dbReference>
<evidence type="ECO:0000256" key="5">
    <source>
        <dbReference type="PROSITE-ProRule" id="PRU00169"/>
    </source>
</evidence>
<keyword evidence="1" id="KW-0963">Cytoplasm</keyword>
<evidence type="ECO:0000313" key="9">
    <source>
        <dbReference type="EMBL" id="SFL09088.1"/>
    </source>
</evidence>